<sequence length="175" mass="19200">MPEIADPTRPPEDLNWRPDAPAKEFLLGRGQIEQVEPHSEHARTLLAEARRHLSSASLLATTDDQSAAFVTAYDAARKALAAVLAVQGLRARGGDGGHRVLGELVQAQIPDRRRTLREFDWMRQKRNDTEYPDFERPTAARRDVDDGILAARAIVDLAEQFVEAVAGPAGRAGTS</sequence>
<dbReference type="RefSeq" id="WP_344098646.1">
    <property type="nucleotide sequence ID" value="NZ_BAAANL010000001.1"/>
</dbReference>
<dbReference type="InterPro" id="IPR007842">
    <property type="entry name" value="HEPN_dom"/>
</dbReference>
<evidence type="ECO:0000313" key="2">
    <source>
        <dbReference type="EMBL" id="GAA1848195.1"/>
    </source>
</evidence>
<feature type="domain" description="HEPN" evidence="1">
    <location>
        <begin position="43"/>
        <end position="159"/>
    </location>
</feature>
<gene>
    <name evidence="2" type="ORF">GCM10009751_00390</name>
</gene>
<name>A0ABN2N1B1_9MICO</name>
<keyword evidence="3" id="KW-1185">Reference proteome</keyword>
<accession>A0ABN2N1B1</accession>
<evidence type="ECO:0000313" key="3">
    <source>
        <dbReference type="Proteomes" id="UP001501094"/>
    </source>
</evidence>
<dbReference type="Pfam" id="PF05168">
    <property type="entry name" value="HEPN"/>
    <property type="match status" value="1"/>
</dbReference>
<comment type="caution">
    <text evidence="2">The sequence shown here is derived from an EMBL/GenBank/DDBJ whole genome shotgun (WGS) entry which is preliminary data.</text>
</comment>
<dbReference type="Proteomes" id="UP001501094">
    <property type="component" value="Unassembled WGS sequence"/>
</dbReference>
<evidence type="ECO:0000259" key="1">
    <source>
        <dbReference type="Pfam" id="PF05168"/>
    </source>
</evidence>
<proteinExistence type="predicted"/>
<protein>
    <recommendedName>
        <fullName evidence="1">HEPN domain-containing protein</fullName>
    </recommendedName>
</protein>
<organism evidence="2 3">
    <name type="scientific">Myceligenerans crystallogenes</name>
    <dbReference type="NCBI Taxonomy" id="316335"/>
    <lineage>
        <taxon>Bacteria</taxon>
        <taxon>Bacillati</taxon>
        <taxon>Actinomycetota</taxon>
        <taxon>Actinomycetes</taxon>
        <taxon>Micrococcales</taxon>
        <taxon>Promicromonosporaceae</taxon>
        <taxon>Myceligenerans</taxon>
    </lineage>
</organism>
<dbReference type="SUPFAM" id="SSF81593">
    <property type="entry name" value="Nucleotidyltransferase substrate binding subunit/domain"/>
    <property type="match status" value="1"/>
</dbReference>
<dbReference type="EMBL" id="BAAANL010000001">
    <property type="protein sequence ID" value="GAA1848195.1"/>
    <property type="molecule type" value="Genomic_DNA"/>
</dbReference>
<dbReference type="Gene3D" id="1.20.120.330">
    <property type="entry name" value="Nucleotidyltransferases domain 2"/>
    <property type="match status" value="1"/>
</dbReference>
<reference evidence="2 3" key="1">
    <citation type="journal article" date="2019" name="Int. J. Syst. Evol. Microbiol.">
        <title>The Global Catalogue of Microorganisms (GCM) 10K type strain sequencing project: providing services to taxonomists for standard genome sequencing and annotation.</title>
        <authorList>
            <consortium name="The Broad Institute Genomics Platform"/>
            <consortium name="The Broad Institute Genome Sequencing Center for Infectious Disease"/>
            <person name="Wu L."/>
            <person name="Ma J."/>
        </authorList>
    </citation>
    <scope>NUCLEOTIDE SEQUENCE [LARGE SCALE GENOMIC DNA]</scope>
    <source>
        <strain evidence="2 3">JCM 14326</strain>
    </source>
</reference>